<organism evidence="3 4">
    <name type="scientific">Actinomyces weissii</name>
    <dbReference type="NCBI Taxonomy" id="675090"/>
    <lineage>
        <taxon>Bacteria</taxon>
        <taxon>Bacillati</taxon>
        <taxon>Actinomycetota</taxon>
        <taxon>Actinomycetes</taxon>
        <taxon>Actinomycetales</taxon>
        <taxon>Actinomycetaceae</taxon>
        <taxon>Actinomyces</taxon>
    </lineage>
</organism>
<dbReference type="Proteomes" id="UP000595895">
    <property type="component" value="Chromosome"/>
</dbReference>
<dbReference type="Pfam" id="PF00561">
    <property type="entry name" value="Abhydrolase_1"/>
    <property type="match status" value="1"/>
</dbReference>
<evidence type="ECO:0000313" key="4">
    <source>
        <dbReference type="Proteomes" id="UP000595895"/>
    </source>
</evidence>
<reference evidence="3 4" key="1">
    <citation type="submission" date="2020-12" db="EMBL/GenBank/DDBJ databases">
        <authorList>
            <person name="Zhou J."/>
        </authorList>
    </citation>
    <scope>NUCLEOTIDE SEQUENCE [LARGE SCALE GENOMIC DNA]</scope>
    <source>
        <strain evidence="3 4">CCUG 61299</strain>
    </source>
</reference>
<feature type="domain" description="AB hydrolase-1" evidence="2">
    <location>
        <begin position="39"/>
        <end position="283"/>
    </location>
</feature>
<dbReference type="PRINTS" id="PR00111">
    <property type="entry name" value="ABHYDROLASE"/>
</dbReference>
<keyword evidence="4" id="KW-1185">Reference proteome</keyword>
<keyword evidence="1 3" id="KW-0378">Hydrolase</keyword>
<evidence type="ECO:0000313" key="3">
    <source>
        <dbReference type="EMBL" id="QQM67202.1"/>
    </source>
</evidence>
<dbReference type="InterPro" id="IPR000073">
    <property type="entry name" value="AB_hydrolase_1"/>
</dbReference>
<accession>A0A7T7MA80</accession>
<sequence length="298" mass="31639">MPVNVNQPGPWTHRDVSARGTRFHAALAGPESPQEAAGPLVVLLHGFPQCWWTWRHVLPALAQAGHRVAAVDLRGFGGSDRPPTGYDLVTLAADVTAVVRGLGHEKAVVVGNGLGGEVAWAMARVAPTLTEAIVPVGSPHPLAVRSLRGRLLSGSALQRLSLRVPVLPERSLATPGGMEALLRSWAAPRHRDLVGAQAGFYAELLSRPGAAATALHHLRRGRLSRREVSALSKPVHDPVLAVLGELDPVQPAQAHARDSRYTAGRLQQVTVRGAGHFPQEEEPEALVAALLPFLAENA</sequence>
<dbReference type="SUPFAM" id="SSF53474">
    <property type="entry name" value="alpha/beta-Hydrolases"/>
    <property type="match status" value="1"/>
</dbReference>
<gene>
    <name evidence="3" type="ORF">JG540_09355</name>
</gene>
<proteinExistence type="predicted"/>
<dbReference type="EMBL" id="CP066802">
    <property type="protein sequence ID" value="QQM67202.1"/>
    <property type="molecule type" value="Genomic_DNA"/>
</dbReference>
<dbReference type="PRINTS" id="PR00412">
    <property type="entry name" value="EPOXHYDRLASE"/>
</dbReference>
<evidence type="ECO:0000256" key="1">
    <source>
        <dbReference type="ARBA" id="ARBA00022801"/>
    </source>
</evidence>
<dbReference type="GO" id="GO:0016787">
    <property type="term" value="F:hydrolase activity"/>
    <property type="evidence" value="ECO:0007669"/>
    <property type="project" value="UniProtKB-KW"/>
</dbReference>
<dbReference type="InterPro" id="IPR000639">
    <property type="entry name" value="Epox_hydrolase-like"/>
</dbReference>
<name>A0A7T7MA80_9ACTO</name>
<dbReference type="RefSeq" id="WP_200275582.1">
    <property type="nucleotide sequence ID" value="NZ_CP066802.1"/>
</dbReference>
<dbReference type="AlphaFoldDB" id="A0A7T7MA80"/>
<dbReference type="PANTHER" id="PTHR43329">
    <property type="entry name" value="EPOXIDE HYDROLASE"/>
    <property type="match status" value="1"/>
</dbReference>
<protein>
    <submittedName>
        <fullName evidence="3">Alpha/beta hydrolase</fullName>
    </submittedName>
</protein>
<evidence type="ECO:0000259" key="2">
    <source>
        <dbReference type="Pfam" id="PF00561"/>
    </source>
</evidence>
<dbReference type="Gene3D" id="3.40.50.1820">
    <property type="entry name" value="alpha/beta hydrolase"/>
    <property type="match status" value="1"/>
</dbReference>
<dbReference type="KEGG" id="awe:JG540_09355"/>
<dbReference type="InterPro" id="IPR029058">
    <property type="entry name" value="AB_hydrolase_fold"/>
</dbReference>